<dbReference type="AlphaFoldDB" id="A0A9W4SEI8"/>
<name>A0A9W4SEI8_9GLOM</name>
<protein>
    <submittedName>
        <fullName evidence="1">9899_t:CDS:1</fullName>
    </submittedName>
</protein>
<gene>
    <name evidence="1" type="ORF">FWILDA_LOCUS2605</name>
</gene>
<reference evidence="1" key="1">
    <citation type="submission" date="2022-08" db="EMBL/GenBank/DDBJ databases">
        <authorList>
            <person name="Kallberg Y."/>
            <person name="Tangrot J."/>
            <person name="Rosling A."/>
        </authorList>
    </citation>
    <scope>NUCLEOTIDE SEQUENCE</scope>
    <source>
        <strain evidence="1">Wild A</strain>
    </source>
</reference>
<accession>A0A9W4SEI8</accession>
<evidence type="ECO:0000313" key="2">
    <source>
        <dbReference type="Proteomes" id="UP001153678"/>
    </source>
</evidence>
<dbReference type="EMBL" id="CAMKVN010000310">
    <property type="protein sequence ID" value="CAI2166497.1"/>
    <property type="molecule type" value="Genomic_DNA"/>
</dbReference>
<proteinExistence type="predicted"/>
<dbReference type="Proteomes" id="UP001153678">
    <property type="component" value="Unassembled WGS sequence"/>
</dbReference>
<keyword evidence="2" id="KW-1185">Reference proteome</keyword>
<comment type="caution">
    <text evidence="1">The sequence shown here is derived from an EMBL/GenBank/DDBJ whole genome shotgun (WGS) entry which is preliminary data.</text>
</comment>
<organism evidence="1 2">
    <name type="scientific">Funneliformis geosporum</name>
    <dbReference type="NCBI Taxonomy" id="1117311"/>
    <lineage>
        <taxon>Eukaryota</taxon>
        <taxon>Fungi</taxon>
        <taxon>Fungi incertae sedis</taxon>
        <taxon>Mucoromycota</taxon>
        <taxon>Glomeromycotina</taxon>
        <taxon>Glomeromycetes</taxon>
        <taxon>Glomerales</taxon>
        <taxon>Glomeraceae</taxon>
        <taxon>Funneliformis</taxon>
    </lineage>
</organism>
<sequence length="62" mass="7010">MAAVAIITQFVVEIGRPIFETFNIVQFYGEIMRWGIISDLVPNRSHYKVNIVVPDSSTIPES</sequence>
<evidence type="ECO:0000313" key="1">
    <source>
        <dbReference type="EMBL" id="CAI2166497.1"/>
    </source>
</evidence>